<protein>
    <submittedName>
        <fullName evidence="1">Uncharacterized protein</fullName>
    </submittedName>
</protein>
<dbReference type="AlphaFoldDB" id="A0A109LEJ3"/>
<evidence type="ECO:0000313" key="2">
    <source>
        <dbReference type="Proteomes" id="UP000061348"/>
    </source>
</evidence>
<sequence length="116" mass="12654">MVAITGRAISTHWVDEINTVSAKNISLERKPLSNGTPAMDALATIARVAVNGIRRTSPLSLRISRVPLSWSMMPAAMNSEALKVAWLRMWNTAATAASGLLRPSSRVISPRWLMVE</sequence>
<proteinExistence type="predicted"/>
<reference evidence="1 2" key="1">
    <citation type="submission" date="2015-05" db="EMBL/GenBank/DDBJ databases">
        <title>A genomic and transcriptomic approach to investigate the blue pigment phenotype in Pseudomonas fluorescens.</title>
        <authorList>
            <person name="Andreani N.A."/>
            <person name="Cardazzo B."/>
        </authorList>
    </citation>
    <scope>NUCLEOTIDE SEQUENCE [LARGE SCALE GENOMIC DNA]</scope>
    <source>
        <strain evidence="1 2">Ps_22</strain>
    </source>
</reference>
<organism evidence="1 2">
    <name type="scientific">Pseudomonas fluorescens</name>
    <dbReference type="NCBI Taxonomy" id="294"/>
    <lineage>
        <taxon>Bacteria</taxon>
        <taxon>Pseudomonadati</taxon>
        <taxon>Pseudomonadota</taxon>
        <taxon>Gammaproteobacteria</taxon>
        <taxon>Pseudomonadales</taxon>
        <taxon>Pseudomonadaceae</taxon>
        <taxon>Pseudomonas</taxon>
    </lineage>
</organism>
<dbReference type="Proteomes" id="UP000061348">
    <property type="component" value="Unassembled WGS sequence"/>
</dbReference>
<comment type="caution">
    <text evidence="1">The sequence shown here is derived from an EMBL/GenBank/DDBJ whole genome shotgun (WGS) entry which is preliminary data.</text>
</comment>
<name>A0A109LEJ3_PSEFL</name>
<dbReference type="EMBL" id="LCYA01000096">
    <property type="protein sequence ID" value="KWV86332.1"/>
    <property type="molecule type" value="Genomic_DNA"/>
</dbReference>
<accession>A0A109LEJ3</accession>
<gene>
    <name evidence="1" type="ORF">PFLmoz3_04024</name>
</gene>
<evidence type="ECO:0000313" key="1">
    <source>
        <dbReference type="EMBL" id="KWV86332.1"/>
    </source>
</evidence>